<evidence type="ECO:0000313" key="7">
    <source>
        <dbReference type="Proteomes" id="UP000597989"/>
    </source>
</evidence>
<reference evidence="5" key="4">
    <citation type="submission" date="2023-12" db="EMBL/GenBank/DDBJ databases">
        <authorList>
            <person name="Sun Q."/>
            <person name="Inoue M."/>
        </authorList>
    </citation>
    <scope>NUCLEOTIDE SEQUENCE</scope>
    <source>
        <strain evidence="5">JCM 10664</strain>
    </source>
</reference>
<reference evidence="5 8" key="2">
    <citation type="journal article" date="2019" name="Int. J. Syst. Evol. Microbiol.">
        <title>The Global Catalogue of Microorganisms (GCM) 10K type strain sequencing project: providing services to taxonomists for standard genome sequencing and annotation.</title>
        <authorList>
            <consortium name="The Broad Institute Genomics Platform"/>
            <consortium name="The Broad Institute Genome Sequencing Center for Infectious Disease"/>
            <person name="Wu L."/>
            <person name="Ma J."/>
        </authorList>
    </citation>
    <scope>NUCLEOTIDE SEQUENCE [LARGE SCALE GENOMIC DNA]</scope>
    <source>
        <strain evidence="5 8">JCM 10664</strain>
    </source>
</reference>
<dbReference type="EMBL" id="BAAAHC010000009">
    <property type="protein sequence ID" value="GAA0521422.1"/>
    <property type="molecule type" value="Genomic_DNA"/>
</dbReference>
<dbReference type="EMBL" id="BMMT01000002">
    <property type="protein sequence ID" value="GGI76487.1"/>
    <property type="molecule type" value="Genomic_DNA"/>
</dbReference>
<sequence>MDEFGGLLRDQAVAPEIGAFLLGGTDAGRAPRDSRWDELADGLRRASVFGFVEVTGGPERRAVVAVGNRHAARMVVADGTVTAKEIRPDAPWPALVGVLPDMAAAEGCEVTVPTRVLAEARAEATRRTEQRVDWLAYELKLRQVPPDDARAISDLMRRADGMAARFTVGLRAASGALRIGPLAVEVHHAPTGRVAVIPESPDDTYCMVAPADAYLLGRTLQGFVEDLWTTTSEQTQPLPR</sequence>
<dbReference type="Proteomes" id="UP001500220">
    <property type="component" value="Unassembled WGS sequence"/>
</dbReference>
<dbReference type="AlphaFoldDB" id="A0A917NA01"/>
<keyword evidence="4" id="KW-0143">Chaperone</keyword>
<evidence type="ECO:0008006" key="9">
    <source>
        <dbReference type="Google" id="ProtNLM"/>
    </source>
</evidence>
<accession>A0A917NA01</accession>
<evidence type="ECO:0000256" key="3">
    <source>
        <dbReference type="ARBA" id="ARBA00022490"/>
    </source>
</evidence>
<protein>
    <recommendedName>
        <fullName evidence="9">ESX secretion-associated protein EspG</fullName>
    </recommendedName>
</protein>
<keyword evidence="8" id="KW-1185">Reference proteome</keyword>
<evidence type="ECO:0000256" key="2">
    <source>
        <dbReference type="ARBA" id="ARBA00006411"/>
    </source>
</evidence>
<evidence type="ECO:0000313" key="6">
    <source>
        <dbReference type="EMBL" id="GGI76487.1"/>
    </source>
</evidence>
<gene>
    <name evidence="5" type="ORF">GCM10009545_24390</name>
    <name evidence="6" type="ORF">GCM10011581_12000</name>
</gene>
<dbReference type="Pfam" id="PF14011">
    <property type="entry name" value="ESX-1_EspG"/>
    <property type="match status" value="1"/>
</dbReference>
<reference evidence="6" key="3">
    <citation type="submission" date="2020-09" db="EMBL/GenBank/DDBJ databases">
        <authorList>
            <person name="Sun Q."/>
            <person name="Zhou Y."/>
        </authorList>
    </citation>
    <scope>NUCLEOTIDE SEQUENCE</scope>
    <source>
        <strain evidence="6">CGMCC 4.7206</strain>
    </source>
</reference>
<comment type="subcellular location">
    <subcellularLocation>
        <location evidence="1">Cytoplasm</location>
    </subcellularLocation>
</comment>
<proteinExistence type="inferred from homology"/>
<evidence type="ECO:0000313" key="5">
    <source>
        <dbReference type="EMBL" id="GAA0521422.1"/>
    </source>
</evidence>
<evidence type="ECO:0000313" key="8">
    <source>
        <dbReference type="Proteomes" id="UP001500220"/>
    </source>
</evidence>
<dbReference type="InterPro" id="IPR025734">
    <property type="entry name" value="EspG"/>
</dbReference>
<name>A0A917NA01_9PSEU</name>
<keyword evidence="3" id="KW-0963">Cytoplasm</keyword>
<comment type="similarity">
    <text evidence="2">Belongs to the EspG family.</text>
</comment>
<organism evidence="6 7">
    <name type="scientific">Saccharopolyspora thermophila</name>
    <dbReference type="NCBI Taxonomy" id="89367"/>
    <lineage>
        <taxon>Bacteria</taxon>
        <taxon>Bacillati</taxon>
        <taxon>Actinomycetota</taxon>
        <taxon>Actinomycetes</taxon>
        <taxon>Pseudonocardiales</taxon>
        <taxon>Pseudonocardiaceae</taxon>
        <taxon>Saccharopolyspora</taxon>
    </lineage>
</organism>
<evidence type="ECO:0000256" key="4">
    <source>
        <dbReference type="ARBA" id="ARBA00023186"/>
    </source>
</evidence>
<evidence type="ECO:0000256" key="1">
    <source>
        <dbReference type="ARBA" id="ARBA00004496"/>
    </source>
</evidence>
<reference evidence="6 7" key="1">
    <citation type="journal article" date="2014" name="Int. J. Syst. Evol. Microbiol.">
        <title>Complete genome sequence of Corynebacterium casei LMG S-19264T (=DSM 44701T), isolated from a smear-ripened cheese.</title>
        <authorList>
            <consortium name="US DOE Joint Genome Institute (JGI-PGF)"/>
            <person name="Walter F."/>
            <person name="Albersmeier A."/>
            <person name="Kalinowski J."/>
            <person name="Ruckert C."/>
        </authorList>
    </citation>
    <scope>NUCLEOTIDE SEQUENCE [LARGE SCALE GENOMIC DNA]</scope>
    <source>
        <strain evidence="6 7">CGMCC 4.7206</strain>
    </source>
</reference>
<comment type="caution">
    <text evidence="6">The sequence shown here is derived from an EMBL/GenBank/DDBJ whole genome shotgun (WGS) entry which is preliminary data.</text>
</comment>
<dbReference type="Proteomes" id="UP000597989">
    <property type="component" value="Unassembled WGS sequence"/>
</dbReference>